<sequence>MHAHEWRSWKDSWPLVWLRTSSLAQAQAQVEELQQRLAGYEPHLHPVVISSDPEEMEEEPSMVNTLTGQSSRLGPQAQGALPPPELATLGQQQPWERRPCGVSYQDFEERPPIFTTYPEPLAADDWLCTIESKFTLLLELTKQEKARYAAQLLQGPAGAWHATFLAGQDRDHVSTWQEFRQAFRAHYIPASLMEQKQHEFTELKQGNITVMQYVQSFIHLSQYAPEDVADDPRRVAKLLHGFNPTLQTHLGRRYESFTDLVDTALDMESRLRIANEHQKRKRQGNSTPATSSQKPRANYQQPCFVVRPTQPGWIHRAPQQQQQYPSYCAPAQLTAPYAPAVPGLGTLASIVGDLGTSAETVTLPAGFRVPTLRAAASEESLRASAEDGACPLHLQGTDTDRRTVNGEPTVVLFDSGATHTFISKSYALKHGIEMSKIKENYHITAPGSPIDTSLVVRQLKLSIGKESYTLNPMVLPHQGIDIILGMNWMTENKAVLDIGSRTVQIRSHVSGKIVRVHMPNQKHIEPMVYATELTEIKKIPVVRDFLDVFPKELPGLPSDRDVEFRIELVPGTAPISKRPYRMAPDCHTLVFKRQTRANPYVCQDLISHI</sequence>
<dbReference type="PROSITE" id="PS00141">
    <property type="entry name" value="ASP_PROTEASE"/>
    <property type="match status" value="1"/>
</dbReference>
<dbReference type="SUPFAM" id="SSF50630">
    <property type="entry name" value="Acid proteases"/>
    <property type="match status" value="1"/>
</dbReference>
<feature type="region of interest" description="Disordered" evidence="1">
    <location>
        <begin position="66"/>
        <end position="93"/>
    </location>
</feature>
<dbReference type="PANTHER" id="PTHR15503:SF45">
    <property type="entry name" value="RNA-DIRECTED DNA POLYMERASE HOMOLOG"/>
    <property type="match status" value="1"/>
</dbReference>
<dbReference type="EMBL" id="CP144750">
    <property type="protein sequence ID" value="WVZ80980.1"/>
    <property type="molecule type" value="Genomic_DNA"/>
</dbReference>
<dbReference type="InterPro" id="IPR021109">
    <property type="entry name" value="Peptidase_aspartic_dom_sf"/>
</dbReference>
<proteinExistence type="predicted"/>
<dbReference type="AlphaFoldDB" id="A0AAQ3X1I1"/>
<dbReference type="Pfam" id="PF08284">
    <property type="entry name" value="RVP_2"/>
    <property type="match status" value="1"/>
</dbReference>
<dbReference type="GO" id="GO:0006508">
    <property type="term" value="P:proteolysis"/>
    <property type="evidence" value="ECO:0007669"/>
    <property type="project" value="InterPro"/>
</dbReference>
<evidence type="ECO:0000313" key="4">
    <source>
        <dbReference type="Proteomes" id="UP001341281"/>
    </source>
</evidence>
<dbReference type="Pfam" id="PF03732">
    <property type="entry name" value="Retrotrans_gag"/>
    <property type="match status" value="1"/>
</dbReference>
<evidence type="ECO:0000313" key="3">
    <source>
        <dbReference type="EMBL" id="WVZ80980.1"/>
    </source>
</evidence>
<protein>
    <recommendedName>
        <fullName evidence="2">Retrotransposon gag domain-containing protein</fullName>
    </recommendedName>
</protein>
<dbReference type="CDD" id="cd00303">
    <property type="entry name" value="retropepsin_like"/>
    <property type="match status" value="1"/>
</dbReference>
<feature type="region of interest" description="Disordered" evidence="1">
    <location>
        <begin position="275"/>
        <end position="298"/>
    </location>
</feature>
<organism evidence="3 4">
    <name type="scientific">Paspalum notatum var. saurae</name>
    <dbReference type="NCBI Taxonomy" id="547442"/>
    <lineage>
        <taxon>Eukaryota</taxon>
        <taxon>Viridiplantae</taxon>
        <taxon>Streptophyta</taxon>
        <taxon>Embryophyta</taxon>
        <taxon>Tracheophyta</taxon>
        <taxon>Spermatophyta</taxon>
        <taxon>Magnoliopsida</taxon>
        <taxon>Liliopsida</taxon>
        <taxon>Poales</taxon>
        <taxon>Poaceae</taxon>
        <taxon>PACMAD clade</taxon>
        <taxon>Panicoideae</taxon>
        <taxon>Andropogonodae</taxon>
        <taxon>Paspaleae</taxon>
        <taxon>Paspalinae</taxon>
        <taxon>Paspalum</taxon>
    </lineage>
</organism>
<accession>A0AAQ3X1I1</accession>
<dbReference type="InterPro" id="IPR005162">
    <property type="entry name" value="Retrotrans_gag_dom"/>
</dbReference>
<reference evidence="3 4" key="1">
    <citation type="submission" date="2024-02" db="EMBL/GenBank/DDBJ databases">
        <title>High-quality chromosome-scale genome assembly of Pensacola bahiagrass (Paspalum notatum Flugge var. saurae).</title>
        <authorList>
            <person name="Vega J.M."/>
            <person name="Podio M."/>
            <person name="Orjuela J."/>
            <person name="Siena L.A."/>
            <person name="Pessino S.C."/>
            <person name="Combes M.C."/>
            <person name="Mariac C."/>
            <person name="Albertini E."/>
            <person name="Pupilli F."/>
            <person name="Ortiz J.P.A."/>
            <person name="Leblanc O."/>
        </authorList>
    </citation>
    <scope>NUCLEOTIDE SEQUENCE [LARGE SCALE GENOMIC DNA]</scope>
    <source>
        <strain evidence="3">R1</strain>
        <tissue evidence="3">Leaf</tissue>
    </source>
</reference>
<dbReference type="InterPro" id="IPR001969">
    <property type="entry name" value="Aspartic_peptidase_AS"/>
</dbReference>
<dbReference type="PANTHER" id="PTHR15503">
    <property type="entry name" value="LDOC1 RELATED"/>
    <property type="match status" value="1"/>
</dbReference>
<dbReference type="Gene3D" id="2.40.70.10">
    <property type="entry name" value="Acid Proteases"/>
    <property type="match status" value="1"/>
</dbReference>
<gene>
    <name evidence="3" type="ORF">U9M48_028410</name>
</gene>
<keyword evidence="4" id="KW-1185">Reference proteome</keyword>
<feature type="compositionally biased region" description="Polar residues" evidence="1">
    <location>
        <begin position="284"/>
        <end position="298"/>
    </location>
</feature>
<dbReference type="GO" id="GO:0004190">
    <property type="term" value="F:aspartic-type endopeptidase activity"/>
    <property type="evidence" value="ECO:0007669"/>
    <property type="project" value="InterPro"/>
</dbReference>
<evidence type="ECO:0000256" key="1">
    <source>
        <dbReference type="SAM" id="MobiDB-lite"/>
    </source>
</evidence>
<dbReference type="InterPro" id="IPR032567">
    <property type="entry name" value="RTL1-rel"/>
</dbReference>
<name>A0AAQ3X1I1_PASNO</name>
<feature type="domain" description="Retrotransposon gag" evidence="2">
    <location>
        <begin position="148"/>
        <end position="243"/>
    </location>
</feature>
<dbReference type="Proteomes" id="UP001341281">
    <property type="component" value="Chromosome 06"/>
</dbReference>
<evidence type="ECO:0000259" key="2">
    <source>
        <dbReference type="Pfam" id="PF03732"/>
    </source>
</evidence>